<proteinExistence type="predicted"/>
<accession>A0ABN8LQ44</accession>
<feature type="transmembrane region" description="Helical" evidence="2">
    <location>
        <begin position="12"/>
        <end position="37"/>
    </location>
</feature>
<feature type="region of interest" description="Disordered" evidence="1">
    <location>
        <begin position="217"/>
        <end position="237"/>
    </location>
</feature>
<dbReference type="PANTHER" id="PTHR23320">
    <property type="entry name" value="MEMBRANE-SPANNING 4-DOMAINS SUBFAMILY A MS4A -RELATED"/>
    <property type="match status" value="1"/>
</dbReference>
<evidence type="ECO:0000256" key="1">
    <source>
        <dbReference type="SAM" id="MobiDB-lite"/>
    </source>
</evidence>
<name>A0ABN8LQ44_9CNID</name>
<feature type="transmembrane region" description="Helical" evidence="2">
    <location>
        <begin position="43"/>
        <end position="62"/>
    </location>
</feature>
<keyword evidence="2" id="KW-0472">Membrane</keyword>
<sequence length="237" mass="25231">MSNLVEANLAKTTGIVGIAVGICGLGNVICGFIWLGHNGYGGHGLWSGFGLIFAAVLGMIIWRNRNKNLMIFFLVTCIILVIVMIIQAAIAAIAYVFWSLFQVAVDCRVYGGRCRCRNSKGKSIPIELETCELISLIDGLFLAITIFSALGTITTLAGSIIGCLGTCCAKNQQPGMVVVHQPAGTQSSLMYTSQQYPSGQYPVQNYPPQYPSVGHYPPPQYPAATGPVDSGAIPPKA</sequence>
<organism evidence="3 4">
    <name type="scientific">Porites evermanni</name>
    <dbReference type="NCBI Taxonomy" id="104178"/>
    <lineage>
        <taxon>Eukaryota</taxon>
        <taxon>Metazoa</taxon>
        <taxon>Cnidaria</taxon>
        <taxon>Anthozoa</taxon>
        <taxon>Hexacorallia</taxon>
        <taxon>Scleractinia</taxon>
        <taxon>Fungiina</taxon>
        <taxon>Poritidae</taxon>
        <taxon>Porites</taxon>
    </lineage>
</organism>
<dbReference type="EMBL" id="CALNXI010000114">
    <property type="protein sequence ID" value="CAH3019366.1"/>
    <property type="molecule type" value="Genomic_DNA"/>
</dbReference>
<dbReference type="PANTHER" id="PTHR23320:SF130">
    <property type="entry name" value="TRANSMEMBRANE PROTEIN 212"/>
    <property type="match status" value="1"/>
</dbReference>
<evidence type="ECO:0000313" key="3">
    <source>
        <dbReference type="EMBL" id="CAH3019366.1"/>
    </source>
</evidence>
<keyword evidence="2" id="KW-0812">Transmembrane</keyword>
<feature type="transmembrane region" description="Helical" evidence="2">
    <location>
        <begin position="69"/>
        <end position="98"/>
    </location>
</feature>
<evidence type="ECO:0000313" key="4">
    <source>
        <dbReference type="Proteomes" id="UP001159427"/>
    </source>
</evidence>
<reference evidence="3 4" key="1">
    <citation type="submission" date="2022-05" db="EMBL/GenBank/DDBJ databases">
        <authorList>
            <consortium name="Genoscope - CEA"/>
            <person name="William W."/>
        </authorList>
    </citation>
    <scope>NUCLEOTIDE SEQUENCE [LARGE SCALE GENOMIC DNA]</scope>
</reference>
<protein>
    <submittedName>
        <fullName evidence="3">Uncharacterized protein</fullName>
    </submittedName>
</protein>
<dbReference type="InterPro" id="IPR030417">
    <property type="entry name" value="MS4A"/>
</dbReference>
<gene>
    <name evidence="3" type="ORF">PEVE_00002407</name>
</gene>
<feature type="transmembrane region" description="Helical" evidence="2">
    <location>
        <begin position="140"/>
        <end position="164"/>
    </location>
</feature>
<keyword evidence="4" id="KW-1185">Reference proteome</keyword>
<comment type="caution">
    <text evidence="3">The sequence shown here is derived from an EMBL/GenBank/DDBJ whole genome shotgun (WGS) entry which is preliminary data.</text>
</comment>
<dbReference type="Proteomes" id="UP001159427">
    <property type="component" value="Unassembled WGS sequence"/>
</dbReference>
<evidence type="ECO:0000256" key="2">
    <source>
        <dbReference type="SAM" id="Phobius"/>
    </source>
</evidence>
<keyword evidence="2" id="KW-1133">Transmembrane helix</keyword>